<organism evidence="1 2">
    <name type="scientific">Liparis tanakae</name>
    <name type="common">Tanaka's snailfish</name>
    <dbReference type="NCBI Taxonomy" id="230148"/>
    <lineage>
        <taxon>Eukaryota</taxon>
        <taxon>Metazoa</taxon>
        <taxon>Chordata</taxon>
        <taxon>Craniata</taxon>
        <taxon>Vertebrata</taxon>
        <taxon>Euteleostomi</taxon>
        <taxon>Actinopterygii</taxon>
        <taxon>Neopterygii</taxon>
        <taxon>Teleostei</taxon>
        <taxon>Neoteleostei</taxon>
        <taxon>Acanthomorphata</taxon>
        <taxon>Eupercaria</taxon>
        <taxon>Perciformes</taxon>
        <taxon>Cottioidei</taxon>
        <taxon>Cottales</taxon>
        <taxon>Liparidae</taxon>
        <taxon>Liparis</taxon>
    </lineage>
</organism>
<gene>
    <name evidence="1" type="ORF">EYF80_054627</name>
</gene>
<proteinExistence type="predicted"/>
<dbReference type="AlphaFoldDB" id="A0A4Z2F248"/>
<comment type="caution">
    <text evidence="1">The sequence shown here is derived from an EMBL/GenBank/DDBJ whole genome shotgun (WGS) entry which is preliminary data.</text>
</comment>
<keyword evidence="2" id="KW-1185">Reference proteome</keyword>
<accession>A0A4Z2F248</accession>
<reference evidence="1 2" key="1">
    <citation type="submission" date="2019-03" db="EMBL/GenBank/DDBJ databases">
        <title>First draft genome of Liparis tanakae, snailfish: a comprehensive survey of snailfish specific genes.</title>
        <authorList>
            <person name="Kim W."/>
            <person name="Song I."/>
            <person name="Jeong J.-H."/>
            <person name="Kim D."/>
            <person name="Kim S."/>
            <person name="Ryu S."/>
            <person name="Song J.Y."/>
            <person name="Lee S.K."/>
        </authorList>
    </citation>
    <scope>NUCLEOTIDE SEQUENCE [LARGE SCALE GENOMIC DNA]</scope>
    <source>
        <tissue evidence="1">Muscle</tissue>
    </source>
</reference>
<sequence>MRTFSWSTMSIRYRHKGLMSFRISAVMMSMPLESLVTMHRRKFWKHRGKKFQSDGFRDDPAALWEVRAEDGFAASGPYLQVVVVVLTEQLEEPQDGLHDGHSGSHLQLHFLLRRGLGGRRGDGLAQQGGTSCRGKN</sequence>
<protein>
    <submittedName>
        <fullName evidence="1">Uncharacterized protein</fullName>
    </submittedName>
</protein>
<evidence type="ECO:0000313" key="1">
    <source>
        <dbReference type="EMBL" id="TNN35215.1"/>
    </source>
</evidence>
<dbReference type="EMBL" id="SRLO01001809">
    <property type="protein sequence ID" value="TNN35215.1"/>
    <property type="molecule type" value="Genomic_DNA"/>
</dbReference>
<name>A0A4Z2F248_9TELE</name>
<dbReference type="Proteomes" id="UP000314294">
    <property type="component" value="Unassembled WGS sequence"/>
</dbReference>
<evidence type="ECO:0000313" key="2">
    <source>
        <dbReference type="Proteomes" id="UP000314294"/>
    </source>
</evidence>